<dbReference type="Gene3D" id="3.10.50.40">
    <property type="match status" value="1"/>
</dbReference>
<proteinExistence type="predicted"/>
<keyword evidence="2" id="KW-0812">Transmembrane</keyword>
<dbReference type="SUPFAM" id="SSF109998">
    <property type="entry name" value="Triger factor/SurA peptide-binding domain-like"/>
    <property type="match status" value="1"/>
</dbReference>
<evidence type="ECO:0000256" key="1">
    <source>
        <dbReference type="SAM" id="MobiDB-lite"/>
    </source>
</evidence>
<feature type="region of interest" description="Disordered" evidence="1">
    <location>
        <begin position="409"/>
        <end position="428"/>
    </location>
</feature>
<dbReference type="EMBL" id="CAFBLU010000027">
    <property type="protein sequence ID" value="CAB4880095.1"/>
    <property type="molecule type" value="Genomic_DNA"/>
</dbReference>
<organism evidence="4">
    <name type="scientific">freshwater metagenome</name>
    <dbReference type="NCBI Taxonomy" id="449393"/>
    <lineage>
        <taxon>unclassified sequences</taxon>
        <taxon>metagenomes</taxon>
        <taxon>ecological metagenomes</taxon>
    </lineage>
</organism>
<dbReference type="InterPro" id="IPR000297">
    <property type="entry name" value="PPIase_PpiC"/>
</dbReference>
<dbReference type="Gene3D" id="1.10.4030.10">
    <property type="entry name" value="Porin chaperone SurA, peptide-binding domain"/>
    <property type="match status" value="1"/>
</dbReference>
<dbReference type="InterPro" id="IPR046357">
    <property type="entry name" value="PPIase_dom_sf"/>
</dbReference>
<name>A0A6J7EFJ5_9ZZZZ</name>
<keyword evidence="2" id="KW-0472">Membrane</keyword>
<reference evidence="4" key="1">
    <citation type="submission" date="2020-05" db="EMBL/GenBank/DDBJ databases">
        <authorList>
            <person name="Chiriac C."/>
            <person name="Salcher M."/>
            <person name="Ghai R."/>
            <person name="Kavagutti S V."/>
        </authorList>
    </citation>
    <scope>NUCLEOTIDE SEQUENCE</scope>
</reference>
<dbReference type="InterPro" id="IPR027304">
    <property type="entry name" value="Trigger_fact/SurA_dom_sf"/>
</dbReference>
<feature type="domain" description="PpiC" evidence="3">
    <location>
        <begin position="238"/>
        <end position="360"/>
    </location>
</feature>
<dbReference type="Pfam" id="PF13145">
    <property type="entry name" value="Rotamase_2"/>
    <property type="match status" value="1"/>
</dbReference>
<evidence type="ECO:0000259" key="3">
    <source>
        <dbReference type="Pfam" id="PF13145"/>
    </source>
</evidence>
<sequence length="428" mass="45996">MRLLSTSQTRSQRSQLDLEHELEANGFCLTPCSSLRFRYPLKLMNRLAKILILSIAVSLGGVLVACGGVPSNSVATVADDPITKDTFNKWMAIAAKSQGQQNPGAPVVVPDAPEFTNCIAQKQAALPKATAKAPAPTPAQLKSECQAQFDQQKGQVMQLLITSAWIEGQAKAMGVTVSDAEVQKQFDKTKKGAFPTDAAYQKFLKQSGETESDILFRIKIDALSTKIRDAALKGTDQVSNEAVAKYYAAHLQQFGQPETRDIALIQTKSKADAQKAQAALSANYSNWAAVAKQYSSDKASVATAGVKRGVVQGQDPNFTQAFAEKLNGQPIIVRTADGNYDLIRVVGINKGAVQPLDKAKASIVQALKQTQQQTTLQNFVKSFQASWKKRTECAKIYIVDLCGNAPKAAAQPGAGTVQQAPSQQQQAP</sequence>
<keyword evidence="2" id="KW-1133">Transmembrane helix</keyword>
<dbReference type="Pfam" id="PF13624">
    <property type="entry name" value="SurA_N_3"/>
    <property type="match status" value="1"/>
</dbReference>
<accession>A0A6J7EFJ5</accession>
<dbReference type="GO" id="GO:0003755">
    <property type="term" value="F:peptidyl-prolyl cis-trans isomerase activity"/>
    <property type="evidence" value="ECO:0007669"/>
    <property type="project" value="InterPro"/>
</dbReference>
<dbReference type="InterPro" id="IPR050245">
    <property type="entry name" value="PrsA_foldase"/>
</dbReference>
<evidence type="ECO:0000256" key="2">
    <source>
        <dbReference type="SAM" id="Phobius"/>
    </source>
</evidence>
<feature type="compositionally biased region" description="Low complexity" evidence="1">
    <location>
        <begin position="418"/>
        <end position="428"/>
    </location>
</feature>
<feature type="transmembrane region" description="Helical" evidence="2">
    <location>
        <begin position="47"/>
        <end position="65"/>
    </location>
</feature>
<dbReference type="PANTHER" id="PTHR47245:SF2">
    <property type="entry name" value="PEPTIDYL-PROLYL CIS-TRANS ISOMERASE HP_0175-RELATED"/>
    <property type="match status" value="1"/>
</dbReference>
<dbReference type="PANTHER" id="PTHR47245">
    <property type="entry name" value="PEPTIDYLPROLYL ISOMERASE"/>
    <property type="match status" value="1"/>
</dbReference>
<dbReference type="AlphaFoldDB" id="A0A6J7EFJ5"/>
<gene>
    <name evidence="4" type="ORF">UFOPK3444_01315</name>
</gene>
<evidence type="ECO:0000313" key="4">
    <source>
        <dbReference type="EMBL" id="CAB4880095.1"/>
    </source>
</evidence>
<protein>
    <submittedName>
        <fullName evidence="4">Unannotated protein</fullName>
    </submittedName>
</protein>